<dbReference type="GO" id="GO:0006310">
    <property type="term" value="P:DNA recombination"/>
    <property type="evidence" value="ECO:0007669"/>
    <property type="project" value="InterPro"/>
</dbReference>
<dbReference type="GO" id="GO:0000287">
    <property type="term" value="F:magnesium ion binding"/>
    <property type="evidence" value="ECO:0007669"/>
    <property type="project" value="InterPro"/>
</dbReference>
<protein>
    <submittedName>
        <fullName evidence="1">Endodeoxyribonuclease RusA</fullName>
    </submittedName>
</protein>
<dbReference type="AlphaFoldDB" id="A0A6P2GEZ3"/>
<dbReference type="GO" id="GO:0006281">
    <property type="term" value="P:DNA repair"/>
    <property type="evidence" value="ECO:0007669"/>
    <property type="project" value="InterPro"/>
</dbReference>
<dbReference type="SUPFAM" id="SSF103084">
    <property type="entry name" value="Holliday junction resolvase RusA"/>
    <property type="match status" value="1"/>
</dbReference>
<dbReference type="Proteomes" id="UP000494201">
    <property type="component" value="Unassembled WGS sequence"/>
</dbReference>
<gene>
    <name evidence="1" type="ORF">BAN20980_04599</name>
</gene>
<dbReference type="EMBL" id="CABVLY010000019">
    <property type="protein sequence ID" value="VVU51876.1"/>
    <property type="molecule type" value="Genomic_DNA"/>
</dbReference>
<accession>A0A6P2GEZ3</accession>
<dbReference type="Gene3D" id="3.30.1330.70">
    <property type="entry name" value="Holliday junction resolvase RusA"/>
    <property type="match status" value="1"/>
</dbReference>
<dbReference type="RefSeq" id="WP_239008009.1">
    <property type="nucleotide sequence ID" value="NZ_CABVLY010000019.1"/>
</dbReference>
<name>A0A6P2GEZ3_9BURK</name>
<dbReference type="Pfam" id="PF05866">
    <property type="entry name" value="RusA"/>
    <property type="match status" value="1"/>
</dbReference>
<dbReference type="GeneID" id="56502664"/>
<sequence>MTKRTTWPMRVDEGTTKVGTARVRDDSRPKMTSAQKAVFDATGNRPQVDAGFDDIGDGIDAPPVLTPAYRKVAQQMAARSVGFTVDCNPVAKGRPRASSTPRGIRMHTPKATKRYEAEVQAAARAAMLRELPFGRPVALTVSIVLPVPASWSKRRKRLAYMGEIAATKKPDADNVLKAIKDGMNGIVYWDDSQVVSIVLTKAYGEHPRADLVVTELDKEAA</sequence>
<dbReference type="InterPro" id="IPR036614">
    <property type="entry name" value="RusA-like_sf"/>
</dbReference>
<evidence type="ECO:0000313" key="1">
    <source>
        <dbReference type="EMBL" id="VVU51876.1"/>
    </source>
</evidence>
<proteinExistence type="predicted"/>
<dbReference type="InterPro" id="IPR008822">
    <property type="entry name" value="Endonuclease_RusA-like"/>
</dbReference>
<reference evidence="1 2" key="1">
    <citation type="submission" date="2019-09" db="EMBL/GenBank/DDBJ databases">
        <authorList>
            <person name="Depoorter E."/>
        </authorList>
    </citation>
    <scope>NUCLEOTIDE SEQUENCE [LARGE SCALE GENOMIC DNA]</scope>
    <source>
        <strain evidence="1">LMG 20980</strain>
    </source>
</reference>
<evidence type="ECO:0000313" key="2">
    <source>
        <dbReference type="Proteomes" id="UP000494201"/>
    </source>
</evidence>
<organism evidence="1 2">
    <name type="scientific">Burkholderia anthina</name>
    <dbReference type="NCBI Taxonomy" id="179879"/>
    <lineage>
        <taxon>Bacteria</taxon>
        <taxon>Pseudomonadati</taxon>
        <taxon>Pseudomonadota</taxon>
        <taxon>Betaproteobacteria</taxon>
        <taxon>Burkholderiales</taxon>
        <taxon>Burkholderiaceae</taxon>
        <taxon>Burkholderia</taxon>
        <taxon>Burkholderia cepacia complex</taxon>
    </lineage>
</organism>